<organism evidence="2 3">
    <name type="scientific">Nostoc flagelliforme CCNUN1</name>
    <dbReference type="NCBI Taxonomy" id="2038116"/>
    <lineage>
        <taxon>Bacteria</taxon>
        <taxon>Bacillati</taxon>
        <taxon>Cyanobacteriota</taxon>
        <taxon>Cyanophyceae</taxon>
        <taxon>Nostocales</taxon>
        <taxon>Nostocaceae</taxon>
        <taxon>Nostoc</taxon>
    </lineage>
</organism>
<evidence type="ECO:0000313" key="2">
    <source>
        <dbReference type="EMBL" id="AUB34544.1"/>
    </source>
</evidence>
<keyword evidence="3" id="KW-1185">Reference proteome</keyword>
<keyword evidence="1" id="KW-1133">Transmembrane helix</keyword>
<keyword evidence="1" id="KW-0812">Transmembrane</keyword>
<protein>
    <submittedName>
        <fullName evidence="2">Uncharacterized protein</fullName>
    </submittedName>
</protein>
<keyword evidence="1" id="KW-0472">Membrane</keyword>
<feature type="transmembrane region" description="Helical" evidence="1">
    <location>
        <begin position="12"/>
        <end position="30"/>
    </location>
</feature>
<reference evidence="2 3" key="1">
    <citation type="submission" date="2017-11" db="EMBL/GenBank/DDBJ databases">
        <title>Complete genome of a free-living desiccation-tolerant cyanobacterium and its photosynthetic adaptation to extreme terrestrial habitat.</title>
        <authorList>
            <person name="Shang J."/>
        </authorList>
    </citation>
    <scope>NUCLEOTIDE SEQUENCE [LARGE SCALE GENOMIC DNA]</scope>
    <source>
        <strain evidence="2 3">CCNUN1</strain>
    </source>
</reference>
<dbReference type="KEGG" id="nfl:COO91_00369"/>
<accession>A0A2K8SGF2</accession>
<gene>
    <name evidence="2" type="ORF">COO91_00369</name>
</gene>
<proteinExistence type="predicted"/>
<evidence type="ECO:0000256" key="1">
    <source>
        <dbReference type="SAM" id="Phobius"/>
    </source>
</evidence>
<dbReference type="AlphaFoldDB" id="A0A2K8SGF2"/>
<sequence length="38" mass="4399">MAIKYLCSCDRYLNCSWLTLVFALLNWDIVAKFGQLVS</sequence>
<name>A0A2K8SGF2_9NOSO</name>
<dbReference type="Proteomes" id="UP000232003">
    <property type="component" value="Chromosome"/>
</dbReference>
<evidence type="ECO:0000313" key="3">
    <source>
        <dbReference type="Proteomes" id="UP000232003"/>
    </source>
</evidence>
<dbReference type="EMBL" id="CP024785">
    <property type="protein sequence ID" value="AUB34544.1"/>
    <property type="molecule type" value="Genomic_DNA"/>
</dbReference>